<dbReference type="InParanoid" id="A0A1Y2DVS2"/>
<dbReference type="Gene3D" id="1.10.287.70">
    <property type="match status" value="2"/>
</dbReference>
<dbReference type="STRING" id="1141098.A0A1Y2DVS2"/>
<dbReference type="FunCoup" id="A0A1Y2DVS2">
    <property type="interactions" value="11"/>
</dbReference>
<keyword evidence="4 10" id="KW-1133">Transmembrane helix</keyword>
<feature type="transmembrane region" description="Helical" evidence="10">
    <location>
        <begin position="475"/>
        <end position="494"/>
    </location>
</feature>
<proteinExistence type="inferred from homology"/>
<keyword evidence="2 8" id="KW-0813">Transport</keyword>
<comment type="caution">
    <text evidence="12">The sequence shown here is derived from an EMBL/GenBank/DDBJ whole genome shotgun (WGS) entry which is preliminary data.</text>
</comment>
<evidence type="ECO:0000256" key="7">
    <source>
        <dbReference type="ARBA" id="ARBA00023303"/>
    </source>
</evidence>
<feature type="domain" description="Potassium channel" evidence="11">
    <location>
        <begin position="233"/>
        <end position="306"/>
    </location>
</feature>
<dbReference type="EMBL" id="MCFJ01000008">
    <property type="protein sequence ID" value="ORY63236.1"/>
    <property type="molecule type" value="Genomic_DNA"/>
</dbReference>
<feature type="transmembrane region" description="Helical" evidence="10">
    <location>
        <begin position="183"/>
        <end position="205"/>
    </location>
</feature>
<feature type="compositionally biased region" description="Basic and acidic residues" evidence="9">
    <location>
        <begin position="747"/>
        <end position="780"/>
    </location>
</feature>
<evidence type="ECO:0000256" key="4">
    <source>
        <dbReference type="ARBA" id="ARBA00022989"/>
    </source>
</evidence>
<feature type="transmembrane region" description="Helical" evidence="10">
    <location>
        <begin position="445"/>
        <end position="469"/>
    </location>
</feature>
<feature type="domain" description="Potassium channel" evidence="11">
    <location>
        <begin position="455"/>
        <end position="529"/>
    </location>
</feature>
<evidence type="ECO:0000259" key="11">
    <source>
        <dbReference type="Pfam" id="PF07885"/>
    </source>
</evidence>
<organism evidence="12 13">
    <name type="scientific">Pseudomassariella vexata</name>
    <dbReference type="NCBI Taxonomy" id="1141098"/>
    <lineage>
        <taxon>Eukaryota</taxon>
        <taxon>Fungi</taxon>
        <taxon>Dikarya</taxon>
        <taxon>Ascomycota</taxon>
        <taxon>Pezizomycotina</taxon>
        <taxon>Sordariomycetes</taxon>
        <taxon>Xylariomycetidae</taxon>
        <taxon>Amphisphaeriales</taxon>
        <taxon>Pseudomassariaceae</taxon>
        <taxon>Pseudomassariella</taxon>
    </lineage>
</organism>
<dbReference type="GO" id="GO:0022841">
    <property type="term" value="F:potassium ion leak channel activity"/>
    <property type="evidence" value="ECO:0007669"/>
    <property type="project" value="TreeGrafter"/>
</dbReference>
<feature type="transmembrane region" description="Helical" evidence="10">
    <location>
        <begin position="282"/>
        <end position="306"/>
    </location>
</feature>
<name>A0A1Y2DVS2_9PEZI</name>
<evidence type="ECO:0000313" key="12">
    <source>
        <dbReference type="EMBL" id="ORY63236.1"/>
    </source>
</evidence>
<evidence type="ECO:0000256" key="3">
    <source>
        <dbReference type="ARBA" id="ARBA00022692"/>
    </source>
</evidence>
<feature type="transmembrane region" description="Helical" evidence="10">
    <location>
        <begin position="251"/>
        <end position="270"/>
    </location>
</feature>
<feature type="transmembrane region" description="Helical" evidence="10">
    <location>
        <begin position="114"/>
        <end position="137"/>
    </location>
</feature>
<dbReference type="GeneID" id="63774646"/>
<accession>A0A1Y2DVS2</accession>
<gene>
    <name evidence="12" type="ORF">BCR38DRAFT_410182</name>
</gene>
<comment type="subcellular location">
    <subcellularLocation>
        <location evidence="1">Membrane</location>
        <topology evidence="1">Multi-pass membrane protein</topology>
    </subcellularLocation>
</comment>
<keyword evidence="13" id="KW-1185">Reference proteome</keyword>
<feature type="transmembrane region" description="Helical" evidence="10">
    <location>
        <begin position="149"/>
        <end position="171"/>
    </location>
</feature>
<dbReference type="PANTHER" id="PTHR11003:SF342">
    <property type="entry name" value="OUTWARD-RECTIFIER POTASSIUM CHANNEL TOK1"/>
    <property type="match status" value="1"/>
</dbReference>
<dbReference type="GO" id="GO:0005886">
    <property type="term" value="C:plasma membrane"/>
    <property type="evidence" value="ECO:0007669"/>
    <property type="project" value="TreeGrafter"/>
</dbReference>
<keyword evidence="3 8" id="KW-0812">Transmembrane</keyword>
<sequence>MSPRPKSINGSNNGLACPEPNNGTKSSGLDSDRSDTIRSIGFLKLRGKQDDLPQRWWFASTAVPLLAATQGPLSNVLSIAALVTPWRVALPNGGELPEGVDDAGIGIEDPRWEITLNGVSLACGFAGNLLLLLHFVGRVRYIVALPLSIIFWLLASGILITITSCLSIYDAAVPPGEIYSQGYWHAVLASITYMLGAVMLIVNMVGYLRGHYPQNFVLDDDQRTLILQTMQFMIWLAGGAAIFSRLEDWSYANAFAINTGFSTILTIGFGEFAPTTNAARGFLFVYEPIGIVFLGLVIGSITRFVSNISADNVIKKHQAQKRASTIGRSVTTENELRERLGLPPQESPVGLCRNSLATYGNIKVVGRTVTFREHRTAVGAEGRGGAAHSVRPLSRDVKPRARSQGQSAYHKRHERRRKLLLLPHEKDRFYAMREIQDETRRFKQYWSLAIAIFAFALIWFLGALIFMLAEARLQGMTYFDSLYFCFVALLTIGYGDISPRSNIGKPFFIVWSLIAVPSLTVLIQEMSSTVAASINRGTLTLADWTILPKKGVVKAFLDSHPRLRGWLTRLAERRKPKKRIEAGFQVQDPDEETVAGTPPNEAQDKHCEGTERIEPLKESHAEPEDYIHNHEGPHDLARQLATTIKRVAKDLRVEPPKRYSFEEWVHFTKLIRFSSPRHKQMTRTVPAVEDIDDGETELVEWDWIGEESPMLADVSESEWVLDRLCESLHRYMRHVGRVSKARQQKGNIRESEEHEQGPSSETDVKRRTRKESEPFPRDGKGTTSGASA</sequence>
<dbReference type="RefSeq" id="XP_040714893.1">
    <property type="nucleotide sequence ID" value="XM_040858434.1"/>
</dbReference>
<feature type="region of interest" description="Disordered" evidence="9">
    <location>
        <begin position="1"/>
        <end position="33"/>
    </location>
</feature>
<feature type="transmembrane region" description="Helical" evidence="10">
    <location>
        <begin position="225"/>
        <end position="244"/>
    </location>
</feature>
<dbReference type="GO" id="GO:0030322">
    <property type="term" value="P:stabilization of membrane potential"/>
    <property type="evidence" value="ECO:0007669"/>
    <property type="project" value="TreeGrafter"/>
</dbReference>
<evidence type="ECO:0000256" key="10">
    <source>
        <dbReference type="SAM" id="Phobius"/>
    </source>
</evidence>
<evidence type="ECO:0000256" key="9">
    <source>
        <dbReference type="SAM" id="MobiDB-lite"/>
    </source>
</evidence>
<feature type="region of interest" description="Disordered" evidence="9">
    <location>
        <begin position="587"/>
        <end position="607"/>
    </location>
</feature>
<dbReference type="FunFam" id="1.10.287.70:FF:000198">
    <property type="entry name" value="TOK2 potassium channel"/>
    <property type="match status" value="1"/>
</dbReference>
<dbReference type="PANTHER" id="PTHR11003">
    <property type="entry name" value="POTASSIUM CHANNEL, SUBFAMILY K"/>
    <property type="match status" value="1"/>
</dbReference>
<feature type="region of interest" description="Disordered" evidence="9">
    <location>
        <begin position="738"/>
        <end position="788"/>
    </location>
</feature>
<evidence type="ECO:0000256" key="5">
    <source>
        <dbReference type="ARBA" id="ARBA00023065"/>
    </source>
</evidence>
<feature type="region of interest" description="Disordered" evidence="9">
    <location>
        <begin position="382"/>
        <end position="409"/>
    </location>
</feature>
<dbReference type="GO" id="GO:0015271">
    <property type="term" value="F:outward rectifier potassium channel activity"/>
    <property type="evidence" value="ECO:0007669"/>
    <property type="project" value="TreeGrafter"/>
</dbReference>
<keyword evidence="7 8" id="KW-0407">Ion channel</keyword>
<dbReference type="InterPro" id="IPR003280">
    <property type="entry name" value="2pore_dom_K_chnl"/>
</dbReference>
<evidence type="ECO:0000256" key="2">
    <source>
        <dbReference type="ARBA" id="ARBA00022448"/>
    </source>
</evidence>
<dbReference type="SUPFAM" id="SSF81324">
    <property type="entry name" value="Voltage-gated potassium channels"/>
    <property type="match status" value="2"/>
</dbReference>
<dbReference type="Proteomes" id="UP000193689">
    <property type="component" value="Unassembled WGS sequence"/>
</dbReference>
<evidence type="ECO:0000256" key="6">
    <source>
        <dbReference type="ARBA" id="ARBA00023136"/>
    </source>
</evidence>
<keyword evidence="5 8" id="KW-0406">Ion transport</keyword>
<keyword evidence="6 10" id="KW-0472">Membrane</keyword>
<evidence type="ECO:0000256" key="8">
    <source>
        <dbReference type="RuleBase" id="RU003857"/>
    </source>
</evidence>
<dbReference type="AlphaFoldDB" id="A0A1Y2DVS2"/>
<reference evidence="12 13" key="1">
    <citation type="submission" date="2016-07" db="EMBL/GenBank/DDBJ databases">
        <title>Pervasive Adenine N6-methylation of Active Genes in Fungi.</title>
        <authorList>
            <consortium name="DOE Joint Genome Institute"/>
            <person name="Mondo S.J."/>
            <person name="Dannebaum R.O."/>
            <person name="Kuo R.C."/>
            <person name="Labutti K."/>
            <person name="Haridas S."/>
            <person name="Kuo A."/>
            <person name="Salamov A."/>
            <person name="Ahrendt S.R."/>
            <person name="Lipzen A."/>
            <person name="Sullivan W."/>
            <person name="Andreopoulos W.B."/>
            <person name="Clum A."/>
            <person name="Lindquist E."/>
            <person name="Daum C."/>
            <person name="Ramamoorthy G.K."/>
            <person name="Gryganskyi A."/>
            <person name="Culley D."/>
            <person name="Magnuson J.K."/>
            <person name="James T.Y."/>
            <person name="O'Malley M.A."/>
            <person name="Stajich J.E."/>
            <person name="Spatafora J.W."/>
            <person name="Visel A."/>
            <person name="Grigoriev I.V."/>
        </authorList>
    </citation>
    <scope>NUCLEOTIDE SEQUENCE [LARGE SCALE GENOMIC DNA]</scope>
    <source>
        <strain evidence="12 13">CBS 129021</strain>
    </source>
</reference>
<dbReference type="PRINTS" id="PR01333">
    <property type="entry name" value="2POREKCHANEL"/>
</dbReference>
<dbReference type="InterPro" id="IPR013099">
    <property type="entry name" value="K_chnl_dom"/>
</dbReference>
<evidence type="ECO:0000313" key="13">
    <source>
        <dbReference type="Proteomes" id="UP000193689"/>
    </source>
</evidence>
<protein>
    <recommendedName>
        <fullName evidence="11">Potassium channel domain-containing protein</fullName>
    </recommendedName>
</protein>
<comment type="similarity">
    <text evidence="8">Belongs to the two pore domain potassium channel (TC 1.A.1.8) family.</text>
</comment>
<evidence type="ECO:0000256" key="1">
    <source>
        <dbReference type="ARBA" id="ARBA00004141"/>
    </source>
</evidence>
<dbReference type="OrthoDB" id="297496at2759"/>
<feature type="transmembrane region" description="Helical" evidence="10">
    <location>
        <begin position="506"/>
        <end position="523"/>
    </location>
</feature>
<dbReference type="Pfam" id="PF07885">
    <property type="entry name" value="Ion_trans_2"/>
    <property type="match status" value="2"/>
</dbReference>